<gene>
    <name evidence="6" type="ORF">SAMN04488101_109149</name>
</gene>
<name>A0A1W2E3H2_9SPHI</name>
<dbReference type="InterPro" id="IPR012341">
    <property type="entry name" value="6hp_glycosidase-like_sf"/>
</dbReference>
<dbReference type="AlphaFoldDB" id="A0A1W2E3H2"/>
<dbReference type="InterPro" id="IPR008928">
    <property type="entry name" value="6-hairpin_glycosidase_sf"/>
</dbReference>
<dbReference type="Gene3D" id="1.50.10.10">
    <property type="match status" value="1"/>
</dbReference>
<keyword evidence="1 6" id="KW-0378">Hydrolase</keyword>
<dbReference type="Pfam" id="PF07470">
    <property type="entry name" value="Glyco_hydro_88"/>
    <property type="match status" value="1"/>
</dbReference>
<reference evidence="6 7" key="1">
    <citation type="submission" date="2017-04" db="EMBL/GenBank/DDBJ databases">
        <authorList>
            <person name="Afonso C.L."/>
            <person name="Miller P.J."/>
            <person name="Scott M.A."/>
            <person name="Spackman E."/>
            <person name="Goraichik I."/>
            <person name="Dimitrov K.M."/>
            <person name="Suarez D.L."/>
            <person name="Swayne D.E."/>
        </authorList>
    </citation>
    <scope>NUCLEOTIDE SEQUENCE [LARGE SCALE GENOMIC DNA]</scope>
    <source>
        <strain evidence="6 7">DSM 19625</strain>
    </source>
</reference>
<feature type="active site" description="Nucleophile" evidence="3">
    <location>
        <position position="161"/>
    </location>
</feature>
<dbReference type="GO" id="GO:0000272">
    <property type="term" value="P:polysaccharide catabolic process"/>
    <property type="evidence" value="ECO:0007669"/>
    <property type="project" value="TreeGrafter"/>
</dbReference>
<dbReference type="RefSeq" id="WP_235005352.1">
    <property type="nucleotide sequence ID" value="NZ_FWYB01000009.1"/>
</dbReference>
<feature type="active site" description="Proton donor" evidence="3">
    <location>
        <position position="221"/>
    </location>
</feature>
<feature type="binding site" evidence="4">
    <location>
        <position position="221"/>
    </location>
    <ligand>
        <name>substrate</name>
    </ligand>
</feature>
<evidence type="ECO:0000256" key="4">
    <source>
        <dbReference type="PIRSR" id="PIRSR610905-2"/>
    </source>
</evidence>
<dbReference type="GO" id="GO:0052757">
    <property type="term" value="F:chondroitin hydrolase activity"/>
    <property type="evidence" value="ECO:0007669"/>
    <property type="project" value="TreeGrafter"/>
</dbReference>
<protein>
    <submittedName>
        <fullName evidence="6">Glycosyl Hydrolase Family 88</fullName>
    </submittedName>
</protein>
<dbReference type="PANTHER" id="PTHR36845:SF1">
    <property type="entry name" value="HYDROLASE, PUTATIVE (AFU_ORTHOLOGUE AFUA_7G05090)-RELATED"/>
    <property type="match status" value="1"/>
</dbReference>
<feature type="binding site" evidence="4">
    <location>
        <position position="281"/>
    </location>
    <ligand>
        <name>substrate</name>
    </ligand>
</feature>
<sequence>MKTIPLTIYALLLATGSSIAQDNVQRVKTINTKTSTISGSTQNSGKLGRTEVLSTTAFPKRTNAFEVDVKKAFNQADKQTLVMLKEIEKVKVAGAKADQVSPRTLEDGNLRLVASRDWTSGFFPGELWFLYQYTGKQQWLDQAKAYTALIEQEQFNGKTHDMGFKVYCSVGTGYRVTKDKHYADVIIQSAKTLATRFNPKTGVIRSWDHSTDKWGNPVIIDNMMNLELLFEATVLTGDSSFHKIAVSHANTTMKNHFRPDYSSYHVVDYDPNTGAVLKRQTHQGYSHESAWARGQAWALYGYTLCYRFTKDPAYLKQAENIARFILNHKNMPADLVPYWDFDAPNIPNEPRDASAAAVIASGLYELSGYSKNKNLYLQKADKMLNSLATKYVSPVGENKGFILISSTGSKPSNSEVDVPLSYADYYYLEALLRYKALKR</sequence>
<evidence type="ECO:0000256" key="2">
    <source>
        <dbReference type="ARBA" id="ARBA00038358"/>
    </source>
</evidence>
<feature type="signal peptide" evidence="5">
    <location>
        <begin position="1"/>
        <end position="20"/>
    </location>
</feature>
<feature type="binding site" evidence="4">
    <location>
        <position position="409"/>
    </location>
    <ligand>
        <name>substrate</name>
    </ligand>
</feature>
<dbReference type="EMBL" id="FWYB01000009">
    <property type="protein sequence ID" value="SMD03922.1"/>
    <property type="molecule type" value="Genomic_DNA"/>
</dbReference>
<dbReference type="InterPro" id="IPR010905">
    <property type="entry name" value="Glyco_hydro_88"/>
</dbReference>
<evidence type="ECO:0000313" key="7">
    <source>
        <dbReference type="Proteomes" id="UP000192678"/>
    </source>
</evidence>
<feature type="chain" id="PRO_5013071598" evidence="5">
    <location>
        <begin position="21"/>
        <end position="439"/>
    </location>
</feature>
<comment type="similarity">
    <text evidence="2">Belongs to the glycosyl hydrolase 88 family.</text>
</comment>
<feature type="binding site" evidence="4">
    <location>
        <position position="161"/>
    </location>
    <ligand>
        <name>substrate</name>
    </ligand>
</feature>
<keyword evidence="7" id="KW-1185">Reference proteome</keyword>
<evidence type="ECO:0000256" key="1">
    <source>
        <dbReference type="ARBA" id="ARBA00022801"/>
    </source>
</evidence>
<feature type="binding site" evidence="4">
    <location>
        <position position="412"/>
    </location>
    <ligand>
        <name>substrate</name>
    </ligand>
</feature>
<dbReference type="STRING" id="475255.SAMN04488101_109149"/>
<feature type="binding site" evidence="4">
    <location>
        <position position="293"/>
    </location>
    <ligand>
        <name>substrate</name>
    </ligand>
</feature>
<dbReference type="PANTHER" id="PTHR36845">
    <property type="entry name" value="HYDROLASE, PUTATIVE (AFU_ORTHOLOGUE AFUA_7G05090)-RELATED"/>
    <property type="match status" value="1"/>
</dbReference>
<feature type="binding site" evidence="4">
    <location>
        <position position="297"/>
    </location>
    <ligand>
        <name>substrate</name>
    </ligand>
</feature>
<dbReference type="SUPFAM" id="SSF48208">
    <property type="entry name" value="Six-hairpin glycosidases"/>
    <property type="match status" value="1"/>
</dbReference>
<proteinExistence type="inferred from homology"/>
<accession>A0A1W2E3H2</accession>
<evidence type="ECO:0000256" key="5">
    <source>
        <dbReference type="SAM" id="SignalP"/>
    </source>
</evidence>
<dbReference type="InterPro" id="IPR052369">
    <property type="entry name" value="UG_Glycosaminoglycan_Hydrolase"/>
</dbReference>
<evidence type="ECO:0000313" key="6">
    <source>
        <dbReference type="EMBL" id="SMD03922.1"/>
    </source>
</evidence>
<evidence type="ECO:0000256" key="3">
    <source>
        <dbReference type="PIRSR" id="PIRSR610905-1"/>
    </source>
</evidence>
<keyword evidence="5" id="KW-0732">Signal</keyword>
<dbReference type="Proteomes" id="UP000192678">
    <property type="component" value="Unassembled WGS sequence"/>
</dbReference>
<organism evidence="6 7">
    <name type="scientific">Pedobacter nyackensis</name>
    <dbReference type="NCBI Taxonomy" id="475255"/>
    <lineage>
        <taxon>Bacteria</taxon>
        <taxon>Pseudomonadati</taxon>
        <taxon>Bacteroidota</taxon>
        <taxon>Sphingobacteriia</taxon>
        <taxon>Sphingobacteriales</taxon>
        <taxon>Sphingobacteriaceae</taxon>
        <taxon>Pedobacter</taxon>
    </lineage>
</organism>